<accession>A0ACC0M4S1</accession>
<dbReference type="Proteomes" id="UP001062846">
    <property type="component" value="Chromosome 10"/>
</dbReference>
<comment type="caution">
    <text evidence="1">The sequence shown here is derived from an EMBL/GenBank/DDBJ whole genome shotgun (WGS) entry which is preliminary data.</text>
</comment>
<keyword evidence="2" id="KW-1185">Reference proteome</keyword>
<dbReference type="EMBL" id="CM046397">
    <property type="protein sequence ID" value="KAI8536043.1"/>
    <property type="molecule type" value="Genomic_DNA"/>
</dbReference>
<organism evidence="1 2">
    <name type="scientific">Rhododendron molle</name>
    <name type="common">Chinese azalea</name>
    <name type="synonym">Azalea mollis</name>
    <dbReference type="NCBI Taxonomy" id="49168"/>
    <lineage>
        <taxon>Eukaryota</taxon>
        <taxon>Viridiplantae</taxon>
        <taxon>Streptophyta</taxon>
        <taxon>Embryophyta</taxon>
        <taxon>Tracheophyta</taxon>
        <taxon>Spermatophyta</taxon>
        <taxon>Magnoliopsida</taxon>
        <taxon>eudicotyledons</taxon>
        <taxon>Gunneridae</taxon>
        <taxon>Pentapetalae</taxon>
        <taxon>asterids</taxon>
        <taxon>Ericales</taxon>
        <taxon>Ericaceae</taxon>
        <taxon>Ericoideae</taxon>
        <taxon>Rhodoreae</taxon>
        <taxon>Rhododendron</taxon>
    </lineage>
</organism>
<gene>
    <name evidence="1" type="ORF">RHMOL_Rhmol10G0225100</name>
</gene>
<sequence length="202" mass="22166">MVQPKCKEEVNVANKTPSALFTEEHEELANEGERWMKNTAASGMVVGTRIAALMFSTAFTVPGGANEKTGLLVFLNHNGFVIFIMANAIPMFSSSTSALIYVGILTARYGENDFFHSLPTKLIVGLSCLSLSIVTMMIAFGAAMIVTLHKRLTWATIPIIVLCVVPVTLFCLLQFPLLLEMIYFTLYMLVIGECFNMANIVV</sequence>
<name>A0ACC0M4S1_RHOML</name>
<evidence type="ECO:0000313" key="1">
    <source>
        <dbReference type="EMBL" id="KAI8536043.1"/>
    </source>
</evidence>
<evidence type="ECO:0000313" key="2">
    <source>
        <dbReference type="Proteomes" id="UP001062846"/>
    </source>
</evidence>
<protein>
    <submittedName>
        <fullName evidence="1">Uncharacterized protein</fullName>
    </submittedName>
</protein>
<proteinExistence type="predicted"/>
<reference evidence="1" key="1">
    <citation type="submission" date="2022-02" db="EMBL/GenBank/DDBJ databases">
        <title>Plant Genome Project.</title>
        <authorList>
            <person name="Zhang R.-G."/>
        </authorList>
    </citation>
    <scope>NUCLEOTIDE SEQUENCE</scope>
    <source>
        <strain evidence="1">AT1</strain>
    </source>
</reference>